<dbReference type="GO" id="GO:0005524">
    <property type="term" value="F:ATP binding"/>
    <property type="evidence" value="ECO:0007669"/>
    <property type="project" value="UniProtKB-KW"/>
</dbReference>
<dbReference type="EMBL" id="BIMN01000004">
    <property type="protein sequence ID" value="GCE63771.1"/>
    <property type="molecule type" value="Genomic_DNA"/>
</dbReference>
<dbReference type="AlphaFoldDB" id="A0A478FQJ7"/>
<dbReference type="SUPFAM" id="SSF52540">
    <property type="entry name" value="P-loop containing nucleoside triphosphate hydrolases"/>
    <property type="match status" value="1"/>
</dbReference>
<dbReference type="CDD" id="cd03225">
    <property type="entry name" value="ABC_cobalt_CbiO_domain1"/>
    <property type="match status" value="1"/>
</dbReference>
<accession>A0A478FQJ7</accession>
<sequence>MNYRWLIDKYKERKRILEYKIKPDSAIEVQDINYHYGEYKVIDSFSFSFKKNKIYAFLGKSGSGKSVLAAHFNGLLKSPTANIYLFNGENIYKFNKKIANFREIRKTTGMVLQNPEYQLFKETVLEDVCCGLKMLRVTGDISPEEKSKSKLLELGISEEFFGRNPFLLSGGQKKKIALAGILVIDPEIIIFDEPILGLDPFSSAKIVEMIENLRKQGKTIIVISNNIDLLLELGDEVLVLDKGKLIMHGTPYTIFRDSRLDLGVPKIIKFIDKLAKENPAFEALWDYEPKNFEELSLSIADVLRK</sequence>
<evidence type="ECO:0000256" key="5">
    <source>
        <dbReference type="ARBA" id="ARBA00022741"/>
    </source>
</evidence>
<evidence type="ECO:0000256" key="7">
    <source>
        <dbReference type="ARBA" id="ARBA00022967"/>
    </source>
</evidence>
<dbReference type="InterPro" id="IPR017871">
    <property type="entry name" value="ABC_transporter-like_CS"/>
</dbReference>
<keyword evidence="5" id="KW-0547">Nucleotide-binding</keyword>
<dbReference type="Gene3D" id="3.40.50.300">
    <property type="entry name" value="P-loop containing nucleotide triphosphate hydrolases"/>
    <property type="match status" value="1"/>
</dbReference>
<gene>
    <name evidence="10" type="primary">ecfA2</name>
    <name evidence="10" type="ORF">MHSWG343_07770</name>
</gene>
<keyword evidence="3" id="KW-0813">Transport</keyword>
<evidence type="ECO:0000313" key="11">
    <source>
        <dbReference type="Proteomes" id="UP000324831"/>
    </source>
</evidence>
<dbReference type="PANTHER" id="PTHR43553">
    <property type="entry name" value="HEAVY METAL TRANSPORTER"/>
    <property type="match status" value="1"/>
</dbReference>
<dbReference type="PANTHER" id="PTHR43553:SF27">
    <property type="entry name" value="ENERGY-COUPLING FACTOR TRANSPORTER ATP-BINDING PROTEIN ECFA2"/>
    <property type="match status" value="1"/>
</dbReference>
<evidence type="ECO:0000256" key="6">
    <source>
        <dbReference type="ARBA" id="ARBA00022840"/>
    </source>
</evidence>
<evidence type="ECO:0000256" key="3">
    <source>
        <dbReference type="ARBA" id="ARBA00022448"/>
    </source>
</evidence>
<comment type="caution">
    <text evidence="10">The sequence shown here is derived from an EMBL/GenBank/DDBJ whole genome shotgun (WGS) entry which is preliminary data.</text>
</comment>
<keyword evidence="8" id="KW-0472">Membrane</keyword>
<dbReference type="InterPro" id="IPR003439">
    <property type="entry name" value="ABC_transporter-like_ATP-bd"/>
</dbReference>
<dbReference type="GO" id="GO:0043190">
    <property type="term" value="C:ATP-binding cassette (ABC) transporter complex"/>
    <property type="evidence" value="ECO:0007669"/>
    <property type="project" value="TreeGrafter"/>
</dbReference>
<keyword evidence="7" id="KW-1278">Translocase</keyword>
<dbReference type="InterPro" id="IPR003593">
    <property type="entry name" value="AAA+_ATPase"/>
</dbReference>
<dbReference type="SMART" id="SM00382">
    <property type="entry name" value="AAA"/>
    <property type="match status" value="1"/>
</dbReference>
<organism evidence="10 11">
    <name type="scientific">Candidatus Mycoplasma haematohominis</name>
    <dbReference type="NCBI Taxonomy" id="1494318"/>
    <lineage>
        <taxon>Bacteria</taxon>
        <taxon>Bacillati</taxon>
        <taxon>Mycoplasmatota</taxon>
        <taxon>Mollicutes</taxon>
        <taxon>Mycoplasmataceae</taxon>
        <taxon>Mycoplasma</taxon>
    </lineage>
</organism>
<protein>
    <submittedName>
        <fullName evidence="10">Energy-coupling factor transporter ATP-binding protein EcfA2</fullName>
    </submittedName>
</protein>
<dbReference type="GO" id="GO:0016887">
    <property type="term" value="F:ATP hydrolysis activity"/>
    <property type="evidence" value="ECO:0007669"/>
    <property type="project" value="InterPro"/>
</dbReference>
<evidence type="ECO:0000256" key="4">
    <source>
        <dbReference type="ARBA" id="ARBA00022475"/>
    </source>
</evidence>
<dbReference type="GO" id="GO:0042626">
    <property type="term" value="F:ATPase-coupled transmembrane transporter activity"/>
    <property type="evidence" value="ECO:0007669"/>
    <property type="project" value="TreeGrafter"/>
</dbReference>
<dbReference type="Proteomes" id="UP000324831">
    <property type="component" value="Unassembled WGS sequence"/>
</dbReference>
<dbReference type="InterPro" id="IPR050095">
    <property type="entry name" value="ECF_ABC_transporter_ATP-bd"/>
</dbReference>
<evidence type="ECO:0000256" key="8">
    <source>
        <dbReference type="ARBA" id="ARBA00023136"/>
    </source>
</evidence>
<dbReference type="PROSITE" id="PS00211">
    <property type="entry name" value="ABC_TRANSPORTER_1"/>
    <property type="match status" value="1"/>
</dbReference>
<comment type="similarity">
    <text evidence="2">Belongs to the ABC transporter superfamily.</text>
</comment>
<dbReference type="PROSITE" id="PS50893">
    <property type="entry name" value="ABC_TRANSPORTER_2"/>
    <property type="match status" value="1"/>
</dbReference>
<proteinExistence type="inferred from homology"/>
<evidence type="ECO:0000313" key="10">
    <source>
        <dbReference type="EMBL" id="GCE63771.1"/>
    </source>
</evidence>
<dbReference type="InterPro" id="IPR027417">
    <property type="entry name" value="P-loop_NTPase"/>
</dbReference>
<keyword evidence="6 10" id="KW-0067">ATP-binding</keyword>
<evidence type="ECO:0000256" key="2">
    <source>
        <dbReference type="ARBA" id="ARBA00005417"/>
    </source>
</evidence>
<dbReference type="Pfam" id="PF00005">
    <property type="entry name" value="ABC_tran"/>
    <property type="match status" value="1"/>
</dbReference>
<evidence type="ECO:0000256" key="1">
    <source>
        <dbReference type="ARBA" id="ARBA00004202"/>
    </source>
</evidence>
<dbReference type="InterPro" id="IPR015856">
    <property type="entry name" value="ABC_transpr_CbiO/EcfA_su"/>
</dbReference>
<reference evidence="10 11" key="1">
    <citation type="submission" date="2019-01" db="EMBL/GenBank/DDBJ databases">
        <title>Draft genome sequences of Candidatus Mycoplasma haemohominis SWG34-3 identified from a patient with pyrexia, anemia and liver dysfunction.</title>
        <authorList>
            <person name="Sekizuka T."/>
            <person name="Hattori N."/>
            <person name="Katano H."/>
            <person name="Takuma T."/>
            <person name="Ito T."/>
            <person name="Arai N."/>
            <person name="Yanai R."/>
            <person name="Ishii S."/>
            <person name="Miura Y."/>
            <person name="Tokunaga T."/>
            <person name="Watanabe H."/>
            <person name="Nomura N."/>
            <person name="Eguchi J."/>
            <person name="Arai T."/>
            <person name="Hasegawa H."/>
            <person name="Nakamaki T."/>
            <person name="Wakita T."/>
            <person name="Niki Y."/>
            <person name="Kuroda M."/>
        </authorList>
    </citation>
    <scope>NUCLEOTIDE SEQUENCE [LARGE SCALE GENOMIC DNA]</scope>
    <source>
        <strain evidence="10">SWG34-3</strain>
    </source>
</reference>
<feature type="domain" description="ABC transporter" evidence="9">
    <location>
        <begin position="27"/>
        <end position="267"/>
    </location>
</feature>
<comment type="subcellular location">
    <subcellularLocation>
        <location evidence="1">Cell membrane</location>
        <topology evidence="1">Peripheral membrane protein</topology>
    </subcellularLocation>
</comment>
<evidence type="ECO:0000259" key="9">
    <source>
        <dbReference type="PROSITE" id="PS50893"/>
    </source>
</evidence>
<keyword evidence="4" id="KW-1003">Cell membrane</keyword>
<name>A0A478FQJ7_9MOLU</name>